<gene>
    <name evidence="2" type="ORF">AXF42_Ash018907</name>
</gene>
<dbReference type="InterPro" id="IPR001584">
    <property type="entry name" value="Integrase_cat-core"/>
</dbReference>
<protein>
    <recommendedName>
        <fullName evidence="1">Integrase catalytic domain-containing protein</fullName>
    </recommendedName>
</protein>
<dbReference type="Proteomes" id="UP000236161">
    <property type="component" value="Unassembled WGS sequence"/>
</dbReference>
<dbReference type="InterPro" id="IPR056924">
    <property type="entry name" value="SH3_Tf2-1"/>
</dbReference>
<dbReference type="InterPro" id="IPR036397">
    <property type="entry name" value="RNaseH_sf"/>
</dbReference>
<dbReference type="Gene3D" id="3.30.420.10">
    <property type="entry name" value="Ribonuclease H-like superfamily/Ribonuclease H"/>
    <property type="match status" value="1"/>
</dbReference>
<name>A0A2I0B556_9ASPA</name>
<dbReference type="GO" id="GO:0015074">
    <property type="term" value="P:DNA integration"/>
    <property type="evidence" value="ECO:0007669"/>
    <property type="project" value="InterPro"/>
</dbReference>
<dbReference type="SUPFAM" id="SSF53098">
    <property type="entry name" value="Ribonuclease H-like"/>
    <property type="match status" value="1"/>
</dbReference>
<reference evidence="2 3" key="1">
    <citation type="journal article" date="2017" name="Nature">
        <title>The Apostasia genome and the evolution of orchids.</title>
        <authorList>
            <person name="Zhang G.Q."/>
            <person name="Liu K.W."/>
            <person name="Li Z."/>
            <person name="Lohaus R."/>
            <person name="Hsiao Y.Y."/>
            <person name="Niu S.C."/>
            <person name="Wang J.Y."/>
            <person name="Lin Y.C."/>
            <person name="Xu Q."/>
            <person name="Chen L.J."/>
            <person name="Yoshida K."/>
            <person name="Fujiwara S."/>
            <person name="Wang Z.W."/>
            <person name="Zhang Y.Q."/>
            <person name="Mitsuda N."/>
            <person name="Wang M."/>
            <person name="Liu G.H."/>
            <person name="Pecoraro L."/>
            <person name="Huang H.X."/>
            <person name="Xiao X.J."/>
            <person name="Lin M."/>
            <person name="Wu X.Y."/>
            <person name="Wu W.L."/>
            <person name="Chen Y.Y."/>
            <person name="Chang S.B."/>
            <person name="Sakamoto S."/>
            <person name="Ohme-Takagi M."/>
            <person name="Yagi M."/>
            <person name="Zeng S.J."/>
            <person name="Shen C.Y."/>
            <person name="Yeh C.M."/>
            <person name="Luo Y.B."/>
            <person name="Tsai W.C."/>
            <person name="Van de Peer Y."/>
            <person name="Liu Z.J."/>
        </authorList>
    </citation>
    <scope>NUCLEOTIDE SEQUENCE [LARGE SCALE GENOMIC DNA]</scope>
    <source>
        <strain evidence="3">cv. Shenzhen</strain>
        <tissue evidence="2">Stem</tissue>
    </source>
</reference>
<accession>A0A2I0B556</accession>
<dbReference type="InterPro" id="IPR012337">
    <property type="entry name" value="RNaseH-like_sf"/>
</dbReference>
<organism evidence="2 3">
    <name type="scientific">Apostasia shenzhenica</name>
    <dbReference type="NCBI Taxonomy" id="1088818"/>
    <lineage>
        <taxon>Eukaryota</taxon>
        <taxon>Viridiplantae</taxon>
        <taxon>Streptophyta</taxon>
        <taxon>Embryophyta</taxon>
        <taxon>Tracheophyta</taxon>
        <taxon>Spermatophyta</taxon>
        <taxon>Magnoliopsida</taxon>
        <taxon>Liliopsida</taxon>
        <taxon>Asparagales</taxon>
        <taxon>Orchidaceae</taxon>
        <taxon>Apostasioideae</taxon>
        <taxon>Apostasia</taxon>
    </lineage>
</organism>
<evidence type="ECO:0000313" key="2">
    <source>
        <dbReference type="EMBL" id="PKA62912.1"/>
    </source>
</evidence>
<dbReference type="Pfam" id="PF24626">
    <property type="entry name" value="SH3_Tf2-1"/>
    <property type="match status" value="1"/>
</dbReference>
<dbReference type="OrthoDB" id="781466at2759"/>
<dbReference type="EMBL" id="KZ451912">
    <property type="protein sequence ID" value="PKA62912.1"/>
    <property type="molecule type" value="Genomic_DNA"/>
</dbReference>
<sequence length="348" mass="40407">MDFIVGLPKSQRGNDAIWVIVDQLTKSAHFLPIKTTDSSDKLAKVYVDQIVRLHGVPTSIVSDRDSKFTSHFWKNLHKTFGTSLKFSTTFYPQTDGQTERMIQTLEDLMRLCVLDFGGNWENHIPLVEFAYNNSYQASIKIAPYEALYGRKCQSPLCWYEGSDRTILGPQIVDETTEKIKKIRERLLSAQDRQKKYFDTRHRKIEFSVGDLVFLKVSPMKGFVRFGKANKLNSHYIGPFEIIERVGAVSYRLVLPPQLSGIHDVFHVSMLRKCISDPSRVIHFEPSVLELRSDLSYKEKPMRILVKDVRRLRNKENPIIKVLWNNQVEREATWEVEADMMNSYPELFI</sequence>
<dbReference type="PANTHER" id="PTHR45835">
    <property type="entry name" value="YALI0A06105P"/>
    <property type="match status" value="1"/>
</dbReference>
<dbReference type="PANTHER" id="PTHR45835:SF99">
    <property type="entry name" value="CHROMO DOMAIN-CONTAINING PROTEIN-RELATED"/>
    <property type="match status" value="1"/>
</dbReference>
<keyword evidence="3" id="KW-1185">Reference proteome</keyword>
<feature type="domain" description="Integrase catalytic" evidence="1">
    <location>
        <begin position="1"/>
        <end position="151"/>
    </location>
</feature>
<evidence type="ECO:0000259" key="1">
    <source>
        <dbReference type="PROSITE" id="PS50994"/>
    </source>
</evidence>
<dbReference type="PROSITE" id="PS50994">
    <property type="entry name" value="INTEGRASE"/>
    <property type="match status" value="1"/>
</dbReference>
<dbReference type="GO" id="GO:0003676">
    <property type="term" value="F:nucleic acid binding"/>
    <property type="evidence" value="ECO:0007669"/>
    <property type="project" value="InterPro"/>
</dbReference>
<evidence type="ECO:0000313" key="3">
    <source>
        <dbReference type="Proteomes" id="UP000236161"/>
    </source>
</evidence>
<dbReference type="AlphaFoldDB" id="A0A2I0B556"/>
<proteinExistence type="predicted"/>